<feature type="repeat" description="ANK" evidence="1">
    <location>
        <begin position="80"/>
        <end position="112"/>
    </location>
</feature>
<dbReference type="PANTHER" id="PTHR24157">
    <property type="entry name" value="ANKYRIN REPEAT, SAM AND BASIC LEUCINE ZIPPER DOMAIN-CONTAINING PROTEIN 1"/>
    <property type="match status" value="1"/>
</dbReference>
<dbReference type="InterPro" id="IPR013761">
    <property type="entry name" value="SAM/pointed_sf"/>
</dbReference>
<dbReference type="GO" id="GO:0071546">
    <property type="term" value="C:pi-body"/>
    <property type="evidence" value="ECO:0007669"/>
    <property type="project" value="TreeGrafter"/>
</dbReference>
<feature type="domain" description="SAM" evidence="2">
    <location>
        <begin position="273"/>
        <end position="336"/>
    </location>
</feature>
<dbReference type="OMA" id="PFMFACR"/>
<dbReference type="SUPFAM" id="SSF48403">
    <property type="entry name" value="Ankyrin repeat"/>
    <property type="match status" value="1"/>
</dbReference>
<sequence length="480" mass="52482">MDDLKDLSFAAGYESDTSSGEWFMDRPPDKKCFDIQKADNAVADTGGKVYLLKTAIREGNVAAIEQLLDDGMNVDSSLTFDHTPLMCAVSLADHDVAKVLLDRGANANFKKDGWTVLMACCTASAKEDKIARCVELLLSRNADPNMADRSQVTCLMLAARANYCTVLNLLASHGANLDMQDANGYTALSVAVHHGREKAVLKLLQLGADSSIATKAGKSPAQLALLLKHAQISRILSSTLNSDPVLPFNSTEETLPTIVKANPQPASFAESVPKLDDLELLLRGLDLDYHIDVMHEKDITWGELLTMQEEDLAKVGITEAADQQKVLSAVQQMHLDKLDLDTMEQLGVTDSGSEELLTFLLKVKRQCFGLTETIQDTVRRLPLQVSKLVFTLDHKREAQAVCSQLMVQTQDLQTEVNCLHNLLCQMNEAPNCCRLPPPVASGDRTPSPRASVAAVVLGAALLLFFSHRYLPKLRSGFMSF</sequence>
<dbReference type="PROSITE" id="PS50088">
    <property type="entry name" value="ANK_REPEAT"/>
    <property type="match status" value="3"/>
</dbReference>
<dbReference type="InterPro" id="IPR002110">
    <property type="entry name" value="Ankyrin_rpt"/>
</dbReference>
<dbReference type="SUPFAM" id="SSF47769">
    <property type="entry name" value="SAM/Pointed domain"/>
    <property type="match status" value="1"/>
</dbReference>
<keyword evidence="1" id="KW-0040">ANK repeat</keyword>
<dbReference type="AlphaFoldDB" id="A0A3Q2Y5B4"/>
<dbReference type="SMART" id="SM00454">
    <property type="entry name" value="SAM"/>
    <property type="match status" value="1"/>
</dbReference>
<dbReference type="Gene3D" id="1.25.40.20">
    <property type="entry name" value="Ankyrin repeat-containing domain"/>
    <property type="match status" value="2"/>
</dbReference>
<dbReference type="Gene3D" id="1.10.150.50">
    <property type="entry name" value="Transcription Factor, Ets-1"/>
    <property type="match status" value="1"/>
</dbReference>
<name>A0A3Q2Y5B4_HIPCM</name>
<dbReference type="PROSITE" id="PS50297">
    <property type="entry name" value="ANK_REP_REGION"/>
    <property type="match status" value="2"/>
</dbReference>
<dbReference type="Pfam" id="PF00536">
    <property type="entry name" value="SAM_1"/>
    <property type="match status" value="1"/>
</dbReference>
<evidence type="ECO:0000313" key="3">
    <source>
        <dbReference type="Ensembl" id="ENSHCOP00000012804.1"/>
    </source>
</evidence>
<dbReference type="InterPro" id="IPR001660">
    <property type="entry name" value="SAM"/>
</dbReference>
<dbReference type="Proteomes" id="UP000264820">
    <property type="component" value="Unplaced"/>
</dbReference>
<feature type="repeat" description="ANK" evidence="1">
    <location>
        <begin position="183"/>
        <end position="215"/>
    </location>
</feature>
<dbReference type="PROSITE" id="PS50105">
    <property type="entry name" value="SAM_DOMAIN"/>
    <property type="match status" value="1"/>
</dbReference>
<feature type="repeat" description="ANK" evidence="1">
    <location>
        <begin position="150"/>
        <end position="182"/>
    </location>
</feature>
<evidence type="ECO:0000259" key="2">
    <source>
        <dbReference type="PROSITE" id="PS50105"/>
    </source>
</evidence>
<dbReference type="GeneTree" id="ENSGT00880000138051"/>
<reference evidence="3" key="1">
    <citation type="submission" date="2025-08" db="UniProtKB">
        <authorList>
            <consortium name="Ensembl"/>
        </authorList>
    </citation>
    <scope>IDENTIFICATION</scope>
</reference>
<dbReference type="Pfam" id="PF12796">
    <property type="entry name" value="Ank_2"/>
    <property type="match status" value="2"/>
</dbReference>
<protein>
    <submittedName>
        <fullName evidence="3">Ankyrin repeat, SAM and basic leucine zipper domain containing 1</fullName>
    </submittedName>
</protein>
<evidence type="ECO:0000256" key="1">
    <source>
        <dbReference type="PROSITE-ProRule" id="PRU00023"/>
    </source>
</evidence>
<accession>A0A3Q2Y5B4</accession>
<evidence type="ECO:0000313" key="4">
    <source>
        <dbReference type="Proteomes" id="UP000264820"/>
    </source>
</evidence>
<keyword evidence="4" id="KW-1185">Reference proteome</keyword>
<proteinExistence type="predicted"/>
<reference evidence="3" key="2">
    <citation type="submission" date="2025-09" db="UniProtKB">
        <authorList>
            <consortium name="Ensembl"/>
        </authorList>
    </citation>
    <scope>IDENTIFICATION</scope>
</reference>
<dbReference type="InterPro" id="IPR036770">
    <property type="entry name" value="Ankyrin_rpt-contain_sf"/>
</dbReference>
<dbReference type="Ensembl" id="ENSHCOT00000027077.1">
    <property type="protein sequence ID" value="ENSHCOP00000012804.1"/>
    <property type="gene ID" value="ENSHCOG00000000444.1"/>
</dbReference>
<organism evidence="3 4">
    <name type="scientific">Hippocampus comes</name>
    <name type="common">Tiger tail seahorse</name>
    <dbReference type="NCBI Taxonomy" id="109280"/>
    <lineage>
        <taxon>Eukaryota</taxon>
        <taxon>Metazoa</taxon>
        <taxon>Chordata</taxon>
        <taxon>Craniata</taxon>
        <taxon>Vertebrata</taxon>
        <taxon>Euteleostomi</taxon>
        <taxon>Actinopterygii</taxon>
        <taxon>Neopterygii</taxon>
        <taxon>Teleostei</taxon>
        <taxon>Neoteleostei</taxon>
        <taxon>Acanthomorphata</taxon>
        <taxon>Syngnathiaria</taxon>
        <taxon>Syngnathiformes</taxon>
        <taxon>Syngnathoidei</taxon>
        <taxon>Syngnathidae</taxon>
        <taxon>Hippocampus</taxon>
    </lineage>
</organism>
<dbReference type="STRING" id="109280.ENSHCOP00000012804"/>
<dbReference type="SMART" id="SM00248">
    <property type="entry name" value="ANK"/>
    <property type="match status" value="5"/>
</dbReference>
<dbReference type="PANTHER" id="PTHR24157:SF3">
    <property type="entry name" value="ANKYRIN REPEAT, SAM AND BASIC LEUCINE ZIPPER DOMAIN-CONTAINING PROTEIN 1"/>
    <property type="match status" value="1"/>
</dbReference>